<comment type="caution">
    <text evidence="1">The sequence shown here is derived from an EMBL/GenBank/DDBJ whole genome shotgun (WGS) entry which is preliminary data.</text>
</comment>
<gene>
    <name evidence="1" type="ORF">IWW38_001144</name>
</gene>
<evidence type="ECO:0000313" key="1">
    <source>
        <dbReference type="EMBL" id="KAJ2899030.1"/>
    </source>
</evidence>
<keyword evidence="2" id="KW-1185">Reference proteome</keyword>
<dbReference type="Proteomes" id="UP001139981">
    <property type="component" value="Unassembled WGS sequence"/>
</dbReference>
<name>A0ACC1M8T4_9FUNG</name>
<reference evidence="1" key="1">
    <citation type="submission" date="2022-07" db="EMBL/GenBank/DDBJ databases">
        <title>Phylogenomic reconstructions and comparative analyses of Kickxellomycotina fungi.</title>
        <authorList>
            <person name="Reynolds N.K."/>
            <person name="Stajich J.E."/>
            <person name="Barry K."/>
            <person name="Grigoriev I.V."/>
            <person name="Crous P."/>
            <person name="Smith M.E."/>
        </authorList>
    </citation>
    <scope>NUCLEOTIDE SEQUENCE</scope>
    <source>
        <strain evidence="1">CBS 190363</strain>
    </source>
</reference>
<organism evidence="1 2">
    <name type="scientific">Coemansia aciculifera</name>
    <dbReference type="NCBI Taxonomy" id="417176"/>
    <lineage>
        <taxon>Eukaryota</taxon>
        <taxon>Fungi</taxon>
        <taxon>Fungi incertae sedis</taxon>
        <taxon>Zoopagomycota</taxon>
        <taxon>Kickxellomycotina</taxon>
        <taxon>Kickxellomycetes</taxon>
        <taxon>Kickxellales</taxon>
        <taxon>Kickxellaceae</taxon>
        <taxon>Coemansia</taxon>
    </lineage>
</organism>
<evidence type="ECO:0000313" key="2">
    <source>
        <dbReference type="Proteomes" id="UP001139981"/>
    </source>
</evidence>
<sequence>MPLEPEEYAEASVPWFVQQMGMGEQSLSCLFRDDLSECEGDSADSLRYQRHQRQRKRKVAFGVLKRRVVEARVGIPRRPPTPTKEDFKRKDGTFDYLTYGCSRIKHYADTQLSHKLDYRHDSNDPCKLDRFLVTLQRLAEVSAPYQRLVVWLYQLARWDNPRLSMWWCFVYFLLLYFGMLSAALWLTPVFVVVYYRLRPSQAYQWLAFERPETSIIPSKVIHDASSGTLAKGLVANRLWDIWRETLGTHLHLILADVADWMERAKNCATWKRPWASRAVSVVMLAAALFVYVVPAHVFQKLFGLCVGVQFFFLAPLQLRYQRYRHMLWVFDCFLWHCPTDVELAVETLYTQDQGRDTQEKPLAAQHRGSRERAPVNRGFVAHVRRLLDDMVYAYHPFPVDRPPPITILQTASSTALDRLGDDASDGGGVYDALMAGKRLGRKLMGESAIDSDEIEQYSGLSVTRGIHLPSMMEQSEEQEWIQQQKRLRRRVSQAHSLSSSRGSDADHISSQPTRLRHTRRLSLEEVPKMELIDIGHAGGGSIQPLDSIEHKGTDMPASSGWNSSIISQAKGMSDRLRHRNGSASVFVHSSNSLPQHMPSLAPRHSIAVQPTDLAISRDHFPSTISLGLSSMDGGGYSSTVQEAGAQAHRPAGLTNSSDVDLHTRQSIEGLLESIDSGRLELTREANELAALRNKDARATKDVVDLSSLYAFRCIHRGKYGTLFVTPEKLVFRRSRIMGGRRSTVSSYQLGSVVAIRKAAGHFAKSHGIQLLLRDGDSLSFYGLGSRDDVFGFLLVRCGNRHVY</sequence>
<protein>
    <submittedName>
        <fullName evidence="1">Uncharacterized protein</fullName>
    </submittedName>
</protein>
<proteinExistence type="predicted"/>
<dbReference type="EMBL" id="JANBVB010000039">
    <property type="protein sequence ID" value="KAJ2899030.1"/>
    <property type="molecule type" value="Genomic_DNA"/>
</dbReference>
<accession>A0ACC1M8T4</accession>